<accession>A0A4P9VRU6</accession>
<keyword evidence="1" id="KW-0732">Signal</keyword>
<reference evidence="2 3" key="1">
    <citation type="submission" date="2017-04" db="EMBL/GenBank/DDBJ databases">
        <title>Draft genome sequence of Zooshikella ganghwensis VG4 isolated from Red Sea sediments.</title>
        <authorList>
            <person name="Rehman Z."/>
            <person name="Alam I."/>
            <person name="Kamau A."/>
            <person name="Bajic V."/>
            <person name="Leiknes T."/>
        </authorList>
    </citation>
    <scope>NUCLEOTIDE SEQUENCE [LARGE SCALE GENOMIC DNA]</scope>
    <source>
        <strain evidence="2 3">VG4</strain>
    </source>
</reference>
<comment type="caution">
    <text evidence="2">The sequence shown here is derived from an EMBL/GenBank/DDBJ whole genome shotgun (WGS) entry which is preliminary data.</text>
</comment>
<gene>
    <name evidence="2" type="ORF">B9G39_24350</name>
</gene>
<protein>
    <submittedName>
        <fullName evidence="2">PEP-CTERM sorting domain-containing protein</fullName>
    </submittedName>
</protein>
<dbReference type="InterPro" id="IPR013424">
    <property type="entry name" value="Ice-binding_C"/>
</dbReference>
<name>A0A4P9VRU6_9GAMM</name>
<evidence type="ECO:0000256" key="1">
    <source>
        <dbReference type="SAM" id="SignalP"/>
    </source>
</evidence>
<feature type="signal peptide" evidence="1">
    <location>
        <begin position="1"/>
        <end position="19"/>
    </location>
</feature>
<sequence>MKKLVSLLLFCLFIGSANAGIVGFNAVFRVTGGNGVFGKSYAATITVDDSCIWHSCGPTNAILNFVFEGINIGTNARWNRIGTSFLSYDVGEGLRPFDPLKVTVDFFFGDHYGPLFTANNYPYPYTPYIIDPYWYYEDANGIQNEGTFEITSLIDVPEPFSIALFGVALASLGVSCRRKLS</sequence>
<evidence type="ECO:0000313" key="3">
    <source>
        <dbReference type="Proteomes" id="UP000257039"/>
    </source>
</evidence>
<dbReference type="AlphaFoldDB" id="A0A4P9VRU6"/>
<keyword evidence="3" id="KW-1185">Reference proteome</keyword>
<dbReference type="RefSeq" id="WP_094789104.1">
    <property type="nucleotide sequence ID" value="NZ_NDXW01000001.1"/>
</dbReference>
<evidence type="ECO:0000313" key="2">
    <source>
        <dbReference type="EMBL" id="RDH46328.1"/>
    </source>
</evidence>
<proteinExistence type="predicted"/>
<dbReference type="EMBL" id="NDXW01000001">
    <property type="protein sequence ID" value="RDH46328.1"/>
    <property type="molecule type" value="Genomic_DNA"/>
</dbReference>
<dbReference type="NCBIfam" id="TIGR02595">
    <property type="entry name" value="PEP_CTERM"/>
    <property type="match status" value="1"/>
</dbReference>
<feature type="chain" id="PRO_5020671978" evidence="1">
    <location>
        <begin position="20"/>
        <end position="181"/>
    </location>
</feature>
<organism evidence="2 3">
    <name type="scientific">Zooshikella ganghwensis</name>
    <dbReference type="NCBI Taxonomy" id="202772"/>
    <lineage>
        <taxon>Bacteria</taxon>
        <taxon>Pseudomonadati</taxon>
        <taxon>Pseudomonadota</taxon>
        <taxon>Gammaproteobacteria</taxon>
        <taxon>Oceanospirillales</taxon>
        <taxon>Zooshikellaceae</taxon>
        <taxon>Zooshikella</taxon>
    </lineage>
</organism>
<dbReference type="Proteomes" id="UP000257039">
    <property type="component" value="Unassembled WGS sequence"/>
</dbReference>